<accession>B7S870</accession>
<name>B7S870_9HYME</name>
<evidence type="ECO:0000256" key="1">
    <source>
        <dbReference type="SAM" id="SignalP"/>
    </source>
</evidence>
<dbReference type="EMBL" id="EF710644">
    <property type="protein sequence ID" value="ACE75094.1"/>
    <property type="molecule type" value="Genomic_DNA"/>
</dbReference>
<feature type="signal peptide" evidence="1">
    <location>
        <begin position="1"/>
        <end position="23"/>
    </location>
</feature>
<protein>
    <submittedName>
        <fullName evidence="2">Uncharacterized protein</fullName>
    </submittedName>
</protein>
<organism evidence="2">
    <name type="scientific">Glyptapanteles flavicoxis</name>
    <dbReference type="NCBI Taxonomy" id="463051"/>
    <lineage>
        <taxon>Eukaryota</taxon>
        <taxon>Metazoa</taxon>
        <taxon>Ecdysozoa</taxon>
        <taxon>Arthropoda</taxon>
        <taxon>Hexapoda</taxon>
        <taxon>Insecta</taxon>
        <taxon>Pterygota</taxon>
        <taxon>Neoptera</taxon>
        <taxon>Endopterygota</taxon>
        <taxon>Hymenoptera</taxon>
        <taxon>Apocrita</taxon>
        <taxon>Ichneumonoidea</taxon>
        <taxon>Braconidae</taxon>
        <taxon>Microgastrinae</taxon>
        <taxon>Glyptapanteles</taxon>
    </lineage>
</organism>
<keyword evidence="1" id="KW-0732">Signal</keyword>
<dbReference type="AlphaFoldDB" id="B7S870"/>
<feature type="chain" id="PRO_5002863664" evidence="1">
    <location>
        <begin position="24"/>
        <end position="353"/>
    </location>
</feature>
<gene>
    <name evidence="2" type="ORF">GFP_L7_0360</name>
</gene>
<reference evidence="2" key="1">
    <citation type="submission" date="2007-06" db="EMBL/GenBank/DDBJ databases">
        <title>Bracovirus Evolution: Comparative Genomics of Multiple Viral and Proviral Genomes.</title>
        <authorList>
            <person name="Desjardins C.A."/>
            <person name="Gundersen-Rindal D.E."/>
            <person name="Hostetler J.B."/>
            <person name="Tallon L.J."/>
            <person name="Utterback T.R."/>
            <person name="Fuester R.W."/>
            <person name="Schatz M.C."/>
            <person name="Pedroni M.J."/>
            <person name="Fadrosh D.W."/>
            <person name="Haas B.J."/>
            <person name="Toms B.S."/>
            <person name="Chen D."/>
            <person name="Nene V."/>
        </authorList>
    </citation>
    <scope>NUCLEOTIDE SEQUENCE</scope>
</reference>
<proteinExistence type="predicted"/>
<sequence>MKLYKNILLVAAFEIVWPQNVSAGSLPKINPAGDLKINDPFPDIDSIVHFYGTLNNKTNPKKTRANISWGSQDVQSGNVYSAKEGEETRYGSQDTYIGNIYPDNPDGTNVYGPILVQKNNVYHGTGKNALYGASVTQIGNVYPKNSGEKDIYAPVVIQEGNIYSENSGGSTVFGVIVNQINNTYPKSVEANKDALKPIIYQSGNVYPPTSQTNSVVGAVVREEGSRFHPSQGHHERPIAGMTPDMVMRQYKEIKRIIDYHLRTDQPTSKRCTDGMMDLKKLDQIESLYLTVETPPAQLKALQEINRNRKIICESIGNQCSKHADMQKWIASSKQIVMKSTEQSRERWESLQKC</sequence>
<evidence type="ECO:0000313" key="2">
    <source>
        <dbReference type="EMBL" id="ACE75094.1"/>
    </source>
</evidence>